<organism evidence="1">
    <name type="scientific">marine sediment metagenome</name>
    <dbReference type="NCBI Taxonomy" id="412755"/>
    <lineage>
        <taxon>unclassified sequences</taxon>
        <taxon>metagenomes</taxon>
        <taxon>ecological metagenomes</taxon>
    </lineage>
</organism>
<accession>A0A0F9K3G0</accession>
<dbReference type="AlphaFoldDB" id="A0A0F9K3G0"/>
<protein>
    <submittedName>
        <fullName evidence="1">Uncharacterized protein</fullName>
    </submittedName>
</protein>
<comment type="caution">
    <text evidence="1">The sequence shown here is derived from an EMBL/GenBank/DDBJ whole genome shotgun (WGS) entry which is preliminary data.</text>
</comment>
<evidence type="ECO:0000313" key="1">
    <source>
        <dbReference type="EMBL" id="KKM76629.1"/>
    </source>
</evidence>
<name>A0A0F9K3G0_9ZZZZ</name>
<sequence length="49" mass="6041">MLEKVNNHRYREDLYEPIFLKKEFAIDERDKKIVKEILLFEIGRQYGLV</sequence>
<reference evidence="1" key="1">
    <citation type="journal article" date="2015" name="Nature">
        <title>Complex archaea that bridge the gap between prokaryotes and eukaryotes.</title>
        <authorList>
            <person name="Spang A."/>
            <person name="Saw J.H."/>
            <person name="Jorgensen S.L."/>
            <person name="Zaremba-Niedzwiedzka K."/>
            <person name="Martijn J."/>
            <person name="Lind A.E."/>
            <person name="van Eijk R."/>
            <person name="Schleper C."/>
            <person name="Guy L."/>
            <person name="Ettema T.J."/>
        </authorList>
    </citation>
    <scope>NUCLEOTIDE SEQUENCE</scope>
</reference>
<gene>
    <name evidence="1" type="ORF">LCGC14_1378230</name>
</gene>
<proteinExistence type="predicted"/>
<dbReference type="EMBL" id="LAZR01008776">
    <property type="protein sequence ID" value="KKM76629.1"/>
    <property type="molecule type" value="Genomic_DNA"/>
</dbReference>